<protein>
    <submittedName>
        <fullName evidence="2">GNAT family N-acetyltransferase</fullName>
    </submittedName>
</protein>
<dbReference type="GO" id="GO:0016747">
    <property type="term" value="F:acyltransferase activity, transferring groups other than amino-acyl groups"/>
    <property type="evidence" value="ECO:0007669"/>
    <property type="project" value="InterPro"/>
</dbReference>
<evidence type="ECO:0000313" key="2">
    <source>
        <dbReference type="EMBL" id="ATQ41549.1"/>
    </source>
</evidence>
<reference evidence="2 3" key="1">
    <citation type="submission" date="2017-10" db="EMBL/GenBank/DDBJ databases">
        <title>Genome sequence of Caulobacter mirabilis FWC38.</title>
        <authorList>
            <person name="Fiebig A."/>
            <person name="Crosson S."/>
        </authorList>
    </citation>
    <scope>NUCLEOTIDE SEQUENCE [LARGE SCALE GENOMIC DNA]</scope>
    <source>
        <strain evidence="2 3">FWC 38</strain>
    </source>
</reference>
<dbReference type="InterPro" id="IPR000182">
    <property type="entry name" value="GNAT_dom"/>
</dbReference>
<proteinExistence type="predicted"/>
<dbReference type="KEGG" id="cmb:CSW64_03535"/>
<dbReference type="PROSITE" id="PS51186">
    <property type="entry name" value="GNAT"/>
    <property type="match status" value="1"/>
</dbReference>
<dbReference type="Proteomes" id="UP000228945">
    <property type="component" value="Chromosome"/>
</dbReference>
<dbReference type="RefSeq" id="WP_099620805.1">
    <property type="nucleotide sequence ID" value="NZ_CP024201.1"/>
</dbReference>
<dbReference type="SUPFAM" id="SSF55729">
    <property type="entry name" value="Acyl-CoA N-acyltransferases (Nat)"/>
    <property type="match status" value="1"/>
</dbReference>
<organism evidence="2 3">
    <name type="scientific">Caulobacter mirabilis</name>
    <dbReference type="NCBI Taxonomy" id="69666"/>
    <lineage>
        <taxon>Bacteria</taxon>
        <taxon>Pseudomonadati</taxon>
        <taxon>Pseudomonadota</taxon>
        <taxon>Alphaproteobacteria</taxon>
        <taxon>Caulobacterales</taxon>
        <taxon>Caulobacteraceae</taxon>
        <taxon>Caulobacter</taxon>
    </lineage>
</organism>
<dbReference type="Pfam" id="PF00583">
    <property type="entry name" value="Acetyltransf_1"/>
    <property type="match status" value="1"/>
</dbReference>
<feature type="domain" description="N-acetyltransferase" evidence="1">
    <location>
        <begin position="1"/>
        <end position="144"/>
    </location>
</feature>
<evidence type="ECO:0000259" key="1">
    <source>
        <dbReference type="PROSITE" id="PS51186"/>
    </source>
</evidence>
<accession>A0A2D2AU65</accession>
<keyword evidence="3" id="KW-1185">Reference proteome</keyword>
<sequence>MLVRPATTTDQAAIHAVVEAAFGQPDEADLVDALRADGDALLELVAEDESGAVIGHLLYSPLATDTGAVFAALAPLAVAPGEQRTGLGTMLMEVGHALLAAQGVDAVIVLGHPDYYPRAGFSAAAAKTVKAPFSGEHFMALALTPGALDRPVAVTYAKAFGIPSP</sequence>
<dbReference type="Gene3D" id="3.40.630.30">
    <property type="match status" value="1"/>
</dbReference>
<name>A0A2D2AU65_9CAUL</name>
<keyword evidence="2" id="KW-0808">Transferase</keyword>
<dbReference type="EMBL" id="CP024201">
    <property type="protein sequence ID" value="ATQ41549.1"/>
    <property type="molecule type" value="Genomic_DNA"/>
</dbReference>
<dbReference type="OrthoDB" id="9797178at2"/>
<dbReference type="AlphaFoldDB" id="A0A2D2AU65"/>
<dbReference type="InterPro" id="IPR016181">
    <property type="entry name" value="Acyl_CoA_acyltransferase"/>
</dbReference>
<evidence type="ECO:0000313" key="3">
    <source>
        <dbReference type="Proteomes" id="UP000228945"/>
    </source>
</evidence>
<gene>
    <name evidence="2" type="ORF">CSW64_03535</name>
</gene>